<sequence>MIPYLALRSTLAFITAYTSRSATSPPQLLHWSVCAIRCLLYHASVINPLRPEGLSWLPWNAATAGGNRKACSPGQPVLSGYYLARYWIITNVPH</sequence>
<reference evidence="1" key="2">
    <citation type="submission" date="2023-06" db="EMBL/GenBank/DDBJ databases">
        <authorList>
            <consortium name="Lawrence Berkeley National Laboratory"/>
            <person name="Haridas S."/>
            <person name="Hensen N."/>
            <person name="Bonometti L."/>
            <person name="Westerberg I."/>
            <person name="Brannstrom I.O."/>
            <person name="Guillou S."/>
            <person name="Cros-Aarteil S."/>
            <person name="Calhoun S."/>
            <person name="Kuo A."/>
            <person name="Mondo S."/>
            <person name="Pangilinan J."/>
            <person name="Riley R."/>
            <person name="Labutti K."/>
            <person name="Andreopoulos B."/>
            <person name="Lipzen A."/>
            <person name="Chen C."/>
            <person name="Yanf M."/>
            <person name="Daum C."/>
            <person name="Ng V."/>
            <person name="Clum A."/>
            <person name="Steindorff A."/>
            <person name="Ohm R."/>
            <person name="Martin F."/>
            <person name="Silar P."/>
            <person name="Natvig D."/>
            <person name="Lalanne C."/>
            <person name="Gautier V."/>
            <person name="Ament-Velasquez S.L."/>
            <person name="Kruys A."/>
            <person name="Hutchinson M.I."/>
            <person name="Powell A.J."/>
            <person name="Barry K."/>
            <person name="Miller A.N."/>
            <person name="Grigoriev I.V."/>
            <person name="Debuchy R."/>
            <person name="Gladieux P."/>
            <person name="Thoren M.H."/>
            <person name="Johannesson H."/>
        </authorList>
    </citation>
    <scope>NUCLEOTIDE SEQUENCE</scope>
    <source>
        <strain evidence="1">CBS 958.72</strain>
    </source>
</reference>
<organism evidence="1 2">
    <name type="scientific">Lasiosphaeria ovina</name>
    <dbReference type="NCBI Taxonomy" id="92902"/>
    <lineage>
        <taxon>Eukaryota</taxon>
        <taxon>Fungi</taxon>
        <taxon>Dikarya</taxon>
        <taxon>Ascomycota</taxon>
        <taxon>Pezizomycotina</taxon>
        <taxon>Sordariomycetes</taxon>
        <taxon>Sordariomycetidae</taxon>
        <taxon>Sordariales</taxon>
        <taxon>Lasiosphaeriaceae</taxon>
        <taxon>Lasiosphaeria</taxon>
    </lineage>
</organism>
<dbReference type="AlphaFoldDB" id="A0AAE0KJH3"/>
<protein>
    <submittedName>
        <fullName evidence="1">Uncharacterized protein</fullName>
    </submittedName>
</protein>
<dbReference type="Proteomes" id="UP001287356">
    <property type="component" value="Unassembled WGS sequence"/>
</dbReference>
<comment type="caution">
    <text evidence="1">The sequence shown here is derived from an EMBL/GenBank/DDBJ whole genome shotgun (WGS) entry which is preliminary data.</text>
</comment>
<proteinExistence type="predicted"/>
<gene>
    <name evidence="1" type="ORF">B0T24DRAFT_621072</name>
</gene>
<keyword evidence="2" id="KW-1185">Reference proteome</keyword>
<evidence type="ECO:0000313" key="2">
    <source>
        <dbReference type="Proteomes" id="UP001287356"/>
    </source>
</evidence>
<reference evidence="1" key="1">
    <citation type="journal article" date="2023" name="Mol. Phylogenet. Evol.">
        <title>Genome-scale phylogeny and comparative genomics of the fungal order Sordariales.</title>
        <authorList>
            <person name="Hensen N."/>
            <person name="Bonometti L."/>
            <person name="Westerberg I."/>
            <person name="Brannstrom I.O."/>
            <person name="Guillou S."/>
            <person name="Cros-Aarteil S."/>
            <person name="Calhoun S."/>
            <person name="Haridas S."/>
            <person name="Kuo A."/>
            <person name="Mondo S."/>
            <person name="Pangilinan J."/>
            <person name="Riley R."/>
            <person name="LaButti K."/>
            <person name="Andreopoulos B."/>
            <person name="Lipzen A."/>
            <person name="Chen C."/>
            <person name="Yan M."/>
            <person name="Daum C."/>
            <person name="Ng V."/>
            <person name="Clum A."/>
            <person name="Steindorff A."/>
            <person name="Ohm R.A."/>
            <person name="Martin F."/>
            <person name="Silar P."/>
            <person name="Natvig D.O."/>
            <person name="Lalanne C."/>
            <person name="Gautier V."/>
            <person name="Ament-Velasquez S.L."/>
            <person name="Kruys A."/>
            <person name="Hutchinson M.I."/>
            <person name="Powell A.J."/>
            <person name="Barry K."/>
            <person name="Miller A.N."/>
            <person name="Grigoriev I.V."/>
            <person name="Debuchy R."/>
            <person name="Gladieux P."/>
            <person name="Hiltunen Thoren M."/>
            <person name="Johannesson H."/>
        </authorList>
    </citation>
    <scope>NUCLEOTIDE SEQUENCE</scope>
    <source>
        <strain evidence="1">CBS 958.72</strain>
    </source>
</reference>
<accession>A0AAE0KJH3</accession>
<name>A0AAE0KJH3_9PEZI</name>
<evidence type="ECO:0000313" key="1">
    <source>
        <dbReference type="EMBL" id="KAK3377380.1"/>
    </source>
</evidence>
<dbReference type="EMBL" id="JAULSN010000003">
    <property type="protein sequence ID" value="KAK3377380.1"/>
    <property type="molecule type" value="Genomic_DNA"/>
</dbReference>